<organism evidence="1 2">
    <name type="scientific">Crassostrea virginica</name>
    <name type="common">Eastern oyster</name>
    <dbReference type="NCBI Taxonomy" id="6565"/>
    <lineage>
        <taxon>Eukaryota</taxon>
        <taxon>Metazoa</taxon>
        <taxon>Spiralia</taxon>
        <taxon>Lophotrochozoa</taxon>
        <taxon>Mollusca</taxon>
        <taxon>Bivalvia</taxon>
        <taxon>Autobranchia</taxon>
        <taxon>Pteriomorphia</taxon>
        <taxon>Ostreida</taxon>
        <taxon>Ostreoidea</taxon>
        <taxon>Ostreidae</taxon>
        <taxon>Crassostrea</taxon>
    </lineage>
</organism>
<dbReference type="RefSeq" id="XP_022300459.1">
    <property type="nucleotide sequence ID" value="XM_022444751.1"/>
</dbReference>
<evidence type="ECO:0000313" key="2">
    <source>
        <dbReference type="RefSeq" id="XP_022300459.1"/>
    </source>
</evidence>
<accession>A0A8B8BCG3</accession>
<evidence type="ECO:0000313" key="1">
    <source>
        <dbReference type="Proteomes" id="UP000694844"/>
    </source>
</evidence>
<name>A0A8B8BCG3_CRAVI</name>
<reference evidence="2" key="1">
    <citation type="submission" date="2025-08" db="UniProtKB">
        <authorList>
            <consortium name="RefSeq"/>
        </authorList>
    </citation>
    <scope>IDENTIFICATION</scope>
    <source>
        <tissue evidence="2">Whole sample</tissue>
    </source>
</reference>
<dbReference type="GeneID" id="111108713"/>
<gene>
    <name evidence="2" type="primary">LOC111108713</name>
</gene>
<dbReference type="Gene3D" id="2.170.300.10">
    <property type="entry name" value="Tie2 ligand-binding domain superfamily"/>
    <property type="match status" value="1"/>
</dbReference>
<dbReference type="Proteomes" id="UP000694844">
    <property type="component" value="Chromosome 8"/>
</dbReference>
<keyword evidence="1" id="KW-1185">Reference proteome</keyword>
<dbReference type="KEGG" id="cvn:111108713"/>
<protein>
    <submittedName>
        <fullName evidence="2">Uncharacterized protein LOC111108713</fullName>
    </submittedName>
</protein>
<dbReference type="OrthoDB" id="18487at2759"/>
<proteinExistence type="predicted"/>
<dbReference type="AlphaFoldDB" id="A0A8B8BCG3"/>
<sequence>MSSFLARNSPTQILGNSDGCIESGQTVKKVQGCPQTQKAWEEAAVRMNCTGIPNSCSSFVYHCVMNTWRNETLEVCAPSRLIVGKKCAEYNFRGFKVQRNSEVNCTECPSVYNSTESYLYVECYQRIKPPDPFTEPEVTTSRLLSHNAETTTISTVPPTSYVTSGVDGCCEGFMLDVSLGECTECRLGYIGPNCSEQCPYSTYGKECQMVCNCTEDICDFALGCTSGLTISNVTDG</sequence>